<organism evidence="1 2">
    <name type="scientific">Sulfobacillus acidophilus</name>
    <dbReference type="NCBI Taxonomy" id="53633"/>
    <lineage>
        <taxon>Bacteria</taxon>
        <taxon>Bacillati</taxon>
        <taxon>Bacillota</taxon>
        <taxon>Clostridia</taxon>
        <taxon>Eubacteriales</taxon>
        <taxon>Clostridiales Family XVII. Incertae Sedis</taxon>
        <taxon>Sulfobacillus</taxon>
    </lineage>
</organism>
<dbReference type="AlphaFoldDB" id="A0A2T2WEH7"/>
<gene>
    <name evidence="1" type="ORF">C7B45_14120</name>
</gene>
<dbReference type="Proteomes" id="UP000241848">
    <property type="component" value="Unassembled WGS sequence"/>
</dbReference>
<reference evidence="1 2" key="1">
    <citation type="journal article" date="2014" name="BMC Genomics">
        <title>Comparison of environmental and isolate Sulfobacillus genomes reveals diverse carbon, sulfur, nitrogen, and hydrogen metabolisms.</title>
        <authorList>
            <person name="Justice N.B."/>
            <person name="Norman A."/>
            <person name="Brown C.T."/>
            <person name="Singh A."/>
            <person name="Thomas B.C."/>
            <person name="Banfield J.F."/>
        </authorList>
    </citation>
    <scope>NUCLEOTIDE SEQUENCE [LARGE SCALE GENOMIC DNA]</scope>
    <source>
        <strain evidence="1">AMDSBA3</strain>
    </source>
</reference>
<evidence type="ECO:0000313" key="2">
    <source>
        <dbReference type="Proteomes" id="UP000241848"/>
    </source>
</evidence>
<sequence length="173" mass="20131">MDRTYCGFCGDQIGATPPWIKDELYLCCDCLIELEPMIHTPESKVFAQSKIECDICHETRFSVVENPNHSLRICMGCLQQAVGEMRDRGLLNKPGQLTSPPGLFTLPEQVRKALEECDVDPLWRQILSHRWAVNGDAWTLHELHQKFLPTLSMREFHRQLRQWESYIMSNQEK</sequence>
<name>A0A2T2WEH7_9FIRM</name>
<dbReference type="EMBL" id="PXYV01000055">
    <property type="protein sequence ID" value="PSR20647.1"/>
    <property type="molecule type" value="Genomic_DNA"/>
</dbReference>
<proteinExistence type="predicted"/>
<evidence type="ECO:0000313" key="1">
    <source>
        <dbReference type="EMBL" id="PSR20647.1"/>
    </source>
</evidence>
<accession>A0A2T2WEH7</accession>
<comment type="caution">
    <text evidence="1">The sequence shown here is derived from an EMBL/GenBank/DDBJ whole genome shotgun (WGS) entry which is preliminary data.</text>
</comment>
<protein>
    <submittedName>
        <fullName evidence="1">Uncharacterized protein</fullName>
    </submittedName>
</protein>